<sequence>MEDTIIHNIDNYKIIEYVNKDVYVIENVFDNEFCNKMIDIMDCSRTVKMLFSDINNVECFKVINYTNRDENLHKILDKISLLAIRIIPNVIIMGYCDYELRKVYGETRRHCDGVFSDTIKHPKNQDVDVKTVRSLTFVSIFNDDYDGGIYKFPKQKLEIKLKAGSAILFPPYWTHPHEVSNISKIENGRDYRYIFSTWYLDKFLNLDESKNSEHGDESVVKPDESKPTL</sequence>
<feature type="domain" description="Prolyl 4-hydroxylase alpha subunit Fe(2+) 2OG dioxygenase" evidence="2">
    <location>
        <begin position="107"/>
        <end position="199"/>
    </location>
</feature>
<reference evidence="3" key="1">
    <citation type="journal article" date="2020" name="Nature">
        <title>Giant virus diversity and host interactions through global metagenomics.</title>
        <authorList>
            <person name="Schulz F."/>
            <person name="Roux S."/>
            <person name="Paez-Espino D."/>
            <person name="Jungbluth S."/>
            <person name="Walsh D.A."/>
            <person name="Denef V.J."/>
            <person name="McMahon K.D."/>
            <person name="Konstantinidis K.T."/>
            <person name="Eloe-Fadrosh E.A."/>
            <person name="Kyrpides N.C."/>
            <person name="Woyke T."/>
        </authorList>
    </citation>
    <scope>NUCLEOTIDE SEQUENCE</scope>
    <source>
        <strain evidence="3">GVMAG-M-3300019093-7</strain>
    </source>
</reference>
<dbReference type="AlphaFoldDB" id="A0A6C0BXB9"/>
<organism evidence="3">
    <name type="scientific">viral metagenome</name>
    <dbReference type="NCBI Taxonomy" id="1070528"/>
    <lineage>
        <taxon>unclassified sequences</taxon>
        <taxon>metagenomes</taxon>
        <taxon>organismal metagenomes</taxon>
    </lineage>
</organism>
<accession>A0A6C0BXB9</accession>
<protein>
    <recommendedName>
        <fullName evidence="2">Prolyl 4-hydroxylase alpha subunit Fe(2+) 2OG dioxygenase domain-containing protein</fullName>
    </recommendedName>
</protein>
<evidence type="ECO:0000256" key="1">
    <source>
        <dbReference type="SAM" id="MobiDB-lite"/>
    </source>
</evidence>
<evidence type="ECO:0000259" key="2">
    <source>
        <dbReference type="Pfam" id="PF13640"/>
    </source>
</evidence>
<name>A0A6C0BXB9_9ZZZZ</name>
<feature type="region of interest" description="Disordered" evidence="1">
    <location>
        <begin position="210"/>
        <end position="229"/>
    </location>
</feature>
<dbReference type="Pfam" id="PF13640">
    <property type="entry name" value="2OG-FeII_Oxy_3"/>
    <property type="match status" value="1"/>
</dbReference>
<dbReference type="Gene3D" id="2.60.120.620">
    <property type="entry name" value="q2cbj1_9rhob like domain"/>
    <property type="match status" value="1"/>
</dbReference>
<evidence type="ECO:0000313" key="3">
    <source>
        <dbReference type="EMBL" id="QHS95903.1"/>
    </source>
</evidence>
<dbReference type="EMBL" id="MN739260">
    <property type="protein sequence ID" value="QHS95903.1"/>
    <property type="molecule type" value="Genomic_DNA"/>
</dbReference>
<dbReference type="InterPro" id="IPR044862">
    <property type="entry name" value="Pro_4_hyd_alph_FE2OG_OXY"/>
</dbReference>
<proteinExistence type="predicted"/>